<dbReference type="SMART" id="SM00415">
    <property type="entry name" value="HSF"/>
    <property type="match status" value="1"/>
</dbReference>
<dbReference type="InterPro" id="IPR000232">
    <property type="entry name" value="HSF_DNA-bd"/>
</dbReference>
<organism evidence="7 8">
    <name type="scientific">Cylindrotheca closterium</name>
    <dbReference type="NCBI Taxonomy" id="2856"/>
    <lineage>
        <taxon>Eukaryota</taxon>
        <taxon>Sar</taxon>
        <taxon>Stramenopiles</taxon>
        <taxon>Ochrophyta</taxon>
        <taxon>Bacillariophyta</taxon>
        <taxon>Bacillariophyceae</taxon>
        <taxon>Bacillariophycidae</taxon>
        <taxon>Bacillariales</taxon>
        <taxon>Bacillariaceae</taxon>
        <taxon>Cylindrotheca</taxon>
    </lineage>
</organism>
<evidence type="ECO:0000256" key="1">
    <source>
        <dbReference type="ARBA" id="ARBA00004123"/>
    </source>
</evidence>
<dbReference type="Proteomes" id="UP001295423">
    <property type="component" value="Unassembled WGS sequence"/>
</dbReference>
<feature type="compositionally biased region" description="Low complexity" evidence="5">
    <location>
        <begin position="372"/>
        <end position="382"/>
    </location>
</feature>
<comment type="caution">
    <text evidence="7">The sequence shown here is derived from an EMBL/GenBank/DDBJ whole genome shotgun (WGS) entry which is preliminary data.</text>
</comment>
<gene>
    <name evidence="7" type="ORF">CYCCA115_LOCUS20694</name>
</gene>
<dbReference type="EMBL" id="CAKOGP040002191">
    <property type="protein sequence ID" value="CAJ1964568.1"/>
    <property type="molecule type" value="Genomic_DNA"/>
</dbReference>
<dbReference type="AlphaFoldDB" id="A0AAD2JMF6"/>
<evidence type="ECO:0000256" key="2">
    <source>
        <dbReference type="ARBA" id="ARBA00023125"/>
    </source>
</evidence>
<name>A0AAD2JMF6_9STRA</name>
<dbReference type="GO" id="GO:0043565">
    <property type="term" value="F:sequence-specific DNA binding"/>
    <property type="evidence" value="ECO:0007669"/>
    <property type="project" value="InterPro"/>
</dbReference>
<evidence type="ECO:0000256" key="3">
    <source>
        <dbReference type="ARBA" id="ARBA00023242"/>
    </source>
</evidence>
<evidence type="ECO:0000313" key="8">
    <source>
        <dbReference type="Proteomes" id="UP001295423"/>
    </source>
</evidence>
<proteinExistence type="inferred from homology"/>
<dbReference type="InterPro" id="IPR036390">
    <property type="entry name" value="WH_DNA-bd_sf"/>
</dbReference>
<dbReference type="InterPro" id="IPR036388">
    <property type="entry name" value="WH-like_DNA-bd_sf"/>
</dbReference>
<dbReference type="GO" id="GO:0003700">
    <property type="term" value="F:DNA-binding transcription factor activity"/>
    <property type="evidence" value="ECO:0007669"/>
    <property type="project" value="InterPro"/>
</dbReference>
<dbReference type="GO" id="GO:0005634">
    <property type="term" value="C:nucleus"/>
    <property type="evidence" value="ECO:0007669"/>
    <property type="project" value="UniProtKB-SubCell"/>
</dbReference>
<accession>A0AAD2JMF6</accession>
<feature type="region of interest" description="Disordered" evidence="5">
    <location>
        <begin position="363"/>
        <end position="382"/>
    </location>
</feature>
<evidence type="ECO:0000259" key="6">
    <source>
        <dbReference type="SMART" id="SM00415"/>
    </source>
</evidence>
<dbReference type="Pfam" id="PF00447">
    <property type="entry name" value="HSF_DNA-bind"/>
    <property type="match status" value="1"/>
</dbReference>
<feature type="domain" description="HSF-type DNA-binding" evidence="6">
    <location>
        <begin position="55"/>
        <end position="155"/>
    </location>
</feature>
<sequence>MRQQDQIRITQLQSQLELQSQPQPRAQAQPRAQPPLPLPNGAGSIKVVSGSGFRYLVPFPYKLHQMLEETEAKDPMASNIVSWLPDGLHFKVHDSVAFMEKIVPQFFKQKSYKSFQRQLHIYGFKRILKGPLQGAFHHPKFIKGNRQLTHDIDRIKAPVARKNAKPAITSKSSSRKEMGQSSEEPWSSVPKAATGPMGHRTTSSSTSTTTASSTTSSPDTLEWLVTNTGFQFSDLEPSKIAQPEEPTTTLPTPVFSQALLSQADQILTLFADSPPQDAPSSLSSFLMMMKEQDESLSRTTTSKSDLNMQQQQQQQQLFAPSLLTKQFMSSSQQDSAFYPKPLPPQSWTCTTSLSRASNKFEPPQVYDHVHEPPSSSNSSICSIPTGIEEATFPSLHFESV</sequence>
<feature type="compositionally biased region" description="Low complexity" evidence="5">
    <location>
        <begin position="13"/>
        <end position="31"/>
    </location>
</feature>
<evidence type="ECO:0000256" key="4">
    <source>
        <dbReference type="RuleBase" id="RU004020"/>
    </source>
</evidence>
<reference evidence="7" key="1">
    <citation type="submission" date="2023-08" db="EMBL/GenBank/DDBJ databases">
        <authorList>
            <person name="Audoor S."/>
            <person name="Bilcke G."/>
        </authorList>
    </citation>
    <scope>NUCLEOTIDE SEQUENCE</scope>
</reference>
<comment type="similarity">
    <text evidence="4">Belongs to the HSF family.</text>
</comment>
<keyword evidence="3" id="KW-0539">Nucleus</keyword>
<feature type="compositionally biased region" description="Low complexity" evidence="5">
    <location>
        <begin position="201"/>
        <end position="217"/>
    </location>
</feature>
<evidence type="ECO:0000313" key="7">
    <source>
        <dbReference type="EMBL" id="CAJ1964568.1"/>
    </source>
</evidence>
<dbReference type="FunFam" id="1.10.10.10:FF:000479">
    <property type="entry name" value="Predicted protein"/>
    <property type="match status" value="1"/>
</dbReference>
<evidence type="ECO:0000256" key="5">
    <source>
        <dbReference type="SAM" id="MobiDB-lite"/>
    </source>
</evidence>
<dbReference type="PANTHER" id="PTHR10015">
    <property type="entry name" value="HEAT SHOCK TRANSCRIPTION FACTOR"/>
    <property type="match status" value="1"/>
</dbReference>
<comment type="subcellular location">
    <subcellularLocation>
        <location evidence="1">Nucleus</location>
    </subcellularLocation>
</comment>
<dbReference type="PANTHER" id="PTHR10015:SF206">
    <property type="entry name" value="HSF-TYPE DNA-BINDING DOMAIN-CONTAINING PROTEIN"/>
    <property type="match status" value="1"/>
</dbReference>
<keyword evidence="2" id="KW-0238">DNA-binding</keyword>
<protein>
    <recommendedName>
        <fullName evidence="6">HSF-type DNA-binding domain-containing protein</fullName>
    </recommendedName>
</protein>
<feature type="region of interest" description="Disordered" evidence="5">
    <location>
        <begin position="13"/>
        <end position="41"/>
    </location>
</feature>
<dbReference type="SUPFAM" id="SSF46785">
    <property type="entry name" value="Winged helix' DNA-binding domain"/>
    <property type="match status" value="1"/>
</dbReference>
<feature type="region of interest" description="Disordered" evidence="5">
    <location>
        <begin position="158"/>
        <end position="220"/>
    </location>
</feature>
<dbReference type="Gene3D" id="1.10.10.10">
    <property type="entry name" value="Winged helix-like DNA-binding domain superfamily/Winged helix DNA-binding domain"/>
    <property type="match status" value="1"/>
</dbReference>
<keyword evidence="8" id="KW-1185">Reference proteome</keyword>